<protein>
    <submittedName>
        <fullName evidence="2">Uncharacterized protein</fullName>
    </submittedName>
</protein>
<organism evidence="2 3">
    <name type="scientific">Elysia crispata</name>
    <name type="common">lettuce slug</name>
    <dbReference type="NCBI Taxonomy" id="231223"/>
    <lineage>
        <taxon>Eukaryota</taxon>
        <taxon>Metazoa</taxon>
        <taxon>Spiralia</taxon>
        <taxon>Lophotrochozoa</taxon>
        <taxon>Mollusca</taxon>
        <taxon>Gastropoda</taxon>
        <taxon>Heterobranchia</taxon>
        <taxon>Euthyneura</taxon>
        <taxon>Panpulmonata</taxon>
        <taxon>Sacoglossa</taxon>
        <taxon>Placobranchoidea</taxon>
        <taxon>Plakobranchidae</taxon>
        <taxon>Elysia</taxon>
    </lineage>
</organism>
<comment type="caution">
    <text evidence="2">The sequence shown here is derived from an EMBL/GenBank/DDBJ whole genome shotgun (WGS) entry which is preliminary data.</text>
</comment>
<feature type="compositionally biased region" description="Basic and acidic residues" evidence="1">
    <location>
        <begin position="1"/>
        <end position="12"/>
    </location>
</feature>
<dbReference type="Proteomes" id="UP001283361">
    <property type="component" value="Unassembled WGS sequence"/>
</dbReference>
<gene>
    <name evidence="2" type="ORF">RRG08_027264</name>
</gene>
<sequence>MLEKLSKSDVHSTKLRSKNSFHLPTRLTHDEGTKTEKNVGLRSLVFSAGRTYSEESVWTINQHPLEQRSGPGRILNPDSDHSPRVTRYQSFSILYIFDEEHLKDL</sequence>
<feature type="region of interest" description="Disordered" evidence="1">
    <location>
        <begin position="62"/>
        <end position="83"/>
    </location>
</feature>
<name>A0AAE0ZQZ8_9GAST</name>
<dbReference type="EMBL" id="JAWDGP010003485">
    <property type="protein sequence ID" value="KAK3773929.1"/>
    <property type="molecule type" value="Genomic_DNA"/>
</dbReference>
<evidence type="ECO:0000313" key="2">
    <source>
        <dbReference type="EMBL" id="KAK3773929.1"/>
    </source>
</evidence>
<evidence type="ECO:0000313" key="3">
    <source>
        <dbReference type="Proteomes" id="UP001283361"/>
    </source>
</evidence>
<reference evidence="2" key="1">
    <citation type="journal article" date="2023" name="G3 (Bethesda)">
        <title>A reference genome for the long-term kleptoplast-retaining sea slug Elysia crispata morphotype clarki.</title>
        <authorList>
            <person name="Eastman K.E."/>
            <person name="Pendleton A.L."/>
            <person name="Shaikh M.A."/>
            <person name="Suttiyut T."/>
            <person name="Ogas R."/>
            <person name="Tomko P."/>
            <person name="Gavelis G."/>
            <person name="Widhalm J.R."/>
            <person name="Wisecaver J.H."/>
        </authorList>
    </citation>
    <scope>NUCLEOTIDE SEQUENCE</scope>
    <source>
        <strain evidence="2">ECLA1</strain>
    </source>
</reference>
<keyword evidence="3" id="KW-1185">Reference proteome</keyword>
<feature type="region of interest" description="Disordered" evidence="1">
    <location>
        <begin position="1"/>
        <end position="34"/>
    </location>
</feature>
<proteinExistence type="predicted"/>
<dbReference type="AlphaFoldDB" id="A0AAE0ZQZ8"/>
<evidence type="ECO:0000256" key="1">
    <source>
        <dbReference type="SAM" id="MobiDB-lite"/>
    </source>
</evidence>
<accession>A0AAE0ZQZ8</accession>